<keyword evidence="2 6" id="KW-0031">Aminopeptidase</keyword>
<keyword evidence="4 6" id="KW-0479">Metal-binding</keyword>
<evidence type="ECO:0000256" key="5">
    <source>
        <dbReference type="ARBA" id="ARBA00022801"/>
    </source>
</evidence>
<evidence type="ECO:0000256" key="2">
    <source>
        <dbReference type="ARBA" id="ARBA00022438"/>
    </source>
</evidence>
<feature type="binding site" evidence="6">
    <location>
        <position position="183"/>
    </location>
    <ligand>
        <name>substrate</name>
    </ligand>
</feature>
<dbReference type="NCBIfam" id="TIGR00500">
    <property type="entry name" value="met_pdase_I"/>
    <property type="match status" value="1"/>
</dbReference>
<keyword evidence="5 6" id="KW-0378">Hydrolase</keyword>
<dbReference type="KEGG" id="lgo:JCM16774_2032"/>
<evidence type="ECO:0000313" key="10">
    <source>
        <dbReference type="Proteomes" id="UP000321606"/>
    </source>
</evidence>
<dbReference type="RefSeq" id="WP_026738193.1">
    <property type="nucleotide sequence ID" value="NZ_AP019822.1"/>
</dbReference>
<dbReference type="STRING" id="714315.GCA_000516535_02030"/>
<comment type="cofactor">
    <cofactor evidence="6">
        <name>Co(2+)</name>
        <dbReference type="ChEBI" id="CHEBI:48828"/>
    </cofactor>
    <cofactor evidence="6">
        <name>Zn(2+)</name>
        <dbReference type="ChEBI" id="CHEBI:29105"/>
    </cofactor>
    <cofactor evidence="6">
        <name>Mn(2+)</name>
        <dbReference type="ChEBI" id="CHEBI:29035"/>
    </cofactor>
    <cofactor evidence="6">
        <name>Fe(2+)</name>
        <dbReference type="ChEBI" id="CHEBI:29033"/>
    </cofactor>
    <text evidence="6">Binds 2 divalent metal cations per subunit. Has a high-affinity and a low affinity metal-binding site. The true nature of the physiological cofactor is under debate. The enzyme is active with cobalt, zinc, manganese or divalent iron ions. Most likely, methionine aminopeptidases function as mononuclear Fe(2+)-metalloproteases under physiological conditions, and the catalytically relevant metal-binding site has been assigned to the histidine-containing high-affinity site.</text>
</comment>
<dbReference type="OrthoDB" id="9802055at2"/>
<dbReference type="GO" id="GO:0005829">
    <property type="term" value="C:cytosol"/>
    <property type="evidence" value="ECO:0007669"/>
    <property type="project" value="TreeGrafter"/>
</dbReference>
<protein>
    <recommendedName>
        <fullName evidence="6 7">Methionine aminopeptidase</fullName>
        <shortName evidence="6">MAP</shortName>
        <shortName evidence="6">MetAP</shortName>
        <ecNumber evidence="6 7">3.4.11.18</ecNumber>
    </recommendedName>
    <alternativeName>
        <fullName evidence="6">Peptidase M</fullName>
    </alternativeName>
</protein>
<evidence type="ECO:0000259" key="8">
    <source>
        <dbReference type="Pfam" id="PF00557"/>
    </source>
</evidence>
<comment type="similarity">
    <text evidence="6">Belongs to the peptidase M24A family. Methionine aminopeptidase type 1 subfamily.</text>
</comment>
<sequence>MIIYKTLDEIKKIKKANEIIARLFEDILPKYIKAGISTHELDQISEDYIKSQGAIPGTKDYDIGRPYPPYPASTCISVNDTVVHGIPDKKIILKEGDIVSVDTVTVLDGYFGDAAITYAVGEIDEESKKLLEVTEKSRDLGITYAKEGNRIGDVSHAIQEYVESFGFSLVRDFAGHGVGKEMHEDPMVPNYGKPGTGAKIEDGMVIAIEPMVNVGKYPVKIMKDMWTVKTKDGSRSAHFEHSVAIVDGKPLILSVKD</sequence>
<feature type="binding site" evidence="6">
    <location>
        <position position="84"/>
    </location>
    <ligand>
        <name>substrate</name>
    </ligand>
</feature>
<comment type="subunit">
    <text evidence="6">Monomer.</text>
</comment>
<dbReference type="GO" id="GO:0006508">
    <property type="term" value="P:proteolysis"/>
    <property type="evidence" value="ECO:0007669"/>
    <property type="project" value="UniProtKB-KW"/>
</dbReference>
<comment type="function">
    <text evidence="1 6">Removes the N-terminal methionine from nascent proteins. The N-terminal methionine is often cleaved when the second residue in the primary sequence is small and uncharged (Met-Ala-, Cys, Gly, Pro, Ser, Thr, or Val). Requires deformylation of the N(alpha)-formylated initiator methionine before it can be hydrolyzed.</text>
</comment>
<gene>
    <name evidence="6" type="primary">map</name>
    <name evidence="9" type="ORF">JCM16774_2032</name>
</gene>
<feature type="binding site" evidence="6">
    <location>
        <position position="176"/>
    </location>
    <ligand>
        <name>a divalent metal cation</name>
        <dbReference type="ChEBI" id="CHEBI:60240"/>
        <label>2</label>
        <note>catalytic</note>
    </ligand>
</feature>
<evidence type="ECO:0000313" key="9">
    <source>
        <dbReference type="EMBL" id="BBM37080.1"/>
    </source>
</evidence>
<dbReference type="PRINTS" id="PR00599">
    <property type="entry name" value="MAPEPTIDASE"/>
</dbReference>
<dbReference type="GO" id="GO:0004239">
    <property type="term" value="F:initiator methionyl aminopeptidase activity"/>
    <property type="evidence" value="ECO:0007669"/>
    <property type="project" value="UniProtKB-UniRule"/>
</dbReference>
<dbReference type="GO" id="GO:0046872">
    <property type="term" value="F:metal ion binding"/>
    <property type="evidence" value="ECO:0007669"/>
    <property type="project" value="UniProtKB-UniRule"/>
</dbReference>
<feature type="binding site" evidence="6">
    <location>
        <position position="113"/>
    </location>
    <ligand>
        <name>a divalent metal cation</name>
        <dbReference type="ChEBI" id="CHEBI:60240"/>
        <label>1</label>
    </ligand>
</feature>
<dbReference type="HAMAP" id="MF_01974">
    <property type="entry name" value="MetAP_1"/>
    <property type="match status" value="1"/>
</dbReference>
<dbReference type="PROSITE" id="PS00680">
    <property type="entry name" value="MAP_1"/>
    <property type="match status" value="1"/>
</dbReference>
<dbReference type="EMBL" id="AP019822">
    <property type="protein sequence ID" value="BBM37080.1"/>
    <property type="molecule type" value="Genomic_DNA"/>
</dbReference>
<dbReference type="InterPro" id="IPR000994">
    <property type="entry name" value="Pept_M24"/>
</dbReference>
<evidence type="ECO:0000256" key="7">
    <source>
        <dbReference type="RuleBase" id="RU003653"/>
    </source>
</evidence>
<accession>A0A510JCQ3</accession>
<evidence type="ECO:0000256" key="4">
    <source>
        <dbReference type="ARBA" id="ARBA00022723"/>
    </source>
</evidence>
<dbReference type="InterPro" id="IPR002467">
    <property type="entry name" value="Pept_M24A_MAP1"/>
</dbReference>
<dbReference type="Gene3D" id="3.90.230.10">
    <property type="entry name" value="Creatinase/methionine aminopeptidase superfamily"/>
    <property type="match status" value="1"/>
</dbReference>
<keyword evidence="3 6" id="KW-0645">Protease</keyword>
<evidence type="ECO:0000256" key="1">
    <source>
        <dbReference type="ARBA" id="ARBA00002521"/>
    </source>
</evidence>
<name>A0A510JCQ3_9FUSO</name>
<evidence type="ECO:0000256" key="3">
    <source>
        <dbReference type="ARBA" id="ARBA00022670"/>
    </source>
</evidence>
<dbReference type="CDD" id="cd01086">
    <property type="entry name" value="MetAP1"/>
    <property type="match status" value="1"/>
</dbReference>
<dbReference type="SUPFAM" id="SSF55920">
    <property type="entry name" value="Creatinase/aminopeptidase"/>
    <property type="match status" value="1"/>
</dbReference>
<organism evidence="9 10">
    <name type="scientific">Pseudoleptotrichia goodfellowii</name>
    <dbReference type="NCBI Taxonomy" id="157692"/>
    <lineage>
        <taxon>Bacteria</taxon>
        <taxon>Fusobacteriati</taxon>
        <taxon>Fusobacteriota</taxon>
        <taxon>Fusobacteriia</taxon>
        <taxon>Fusobacteriales</taxon>
        <taxon>Leptotrichiaceae</taxon>
        <taxon>Pseudoleptotrichia</taxon>
    </lineage>
</organism>
<proteinExistence type="inferred from homology"/>
<feature type="domain" description="Peptidase M24" evidence="8">
    <location>
        <begin position="12"/>
        <end position="245"/>
    </location>
</feature>
<feature type="binding site" evidence="6">
    <location>
        <position position="240"/>
    </location>
    <ligand>
        <name>a divalent metal cation</name>
        <dbReference type="ChEBI" id="CHEBI:60240"/>
        <label>2</label>
        <note>catalytic</note>
    </ligand>
</feature>
<dbReference type="EC" id="3.4.11.18" evidence="6 7"/>
<dbReference type="PANTHER" id="PTHR43330:SF27">
    <property type="entry name" value="METHIONINE AMINOPEPTIDASE"/>
    <property type="match status" value="1"/>
</dbReference>
<reference evidence="9 10" key="1">
    <citation type="submission" date="2019-07" db="EMBL/GenBank/DDBJ databases">
        <title>Complete Genome Sequence of Leptotrichia goodfellowii Strain JCM 16774.</title>
        <authorList>
            <person name="Watanabe S."/>
            <person name="Cui L."/>
        </authorList>
    </citation>
    <scope>NUCLEOTIDE SEQUENCE [LARGE SCALE GENOMIC DNA]</scope>
    <source>
        <strain evidence="9 10">JCM16774</strain>
    </source>
</reference>
<feature type="binding site" evidence="6">
    <location>
        <position position="113"/>
    </location>
    <ligand>
        <name>a divalent metal cation</name>
        <dbReference type="ChEBI" id="CHEBI:60240"/>
        <label>2</label>
        <note>catalytic</note>
    </ligand>
</feature>
<dbReference type="GO" id="GO:0070006">
    <property type="term" value="F:metalloaminopeptidase activity"/>
    <property type="evidence" value="ECO:0007669"/>
    <property type="project" value="UniProtKB-UniRule"/>
</dbReference>
<comment type="catalytic activity">
    <reaction evidence="6 7">
        <text>Release of N-terminal amino acids, preferentially methionine, from peptides and arylamides.</text>
        <dbReference type="EC" id="3.4.11.18"/>
    </reaction>
</comment>
<dbReference type="InterPro" id="IPR001714">
    <property type="entry name" value="Pept_M24_MAP"/>
</dbReference>
<evidence type="ECO:0000256" key="6">
    <source>
        <dbReference type="HAMAP-Rule" id="MF_01974"/>
    </source>
</evidence>
<dbReference type="Proteomes" id="UP000321606">
    <property type="component" value="Chromosome"/>
</dbReference>
<dbReference type="PANTHER" id="PTHR43330">
    <property type="entry name" value="METHIONINE AMINOPEPTIDASE"/>
    <property type="match status" value="1"/>
</dbReference>
<dbReference type="Pfam" id="PF00557">
    <property type="entry name" value="Peptidase_M24"/>
    <property type="match status" value="1"/>
</dbReference>
<dbReference type="InterPro" id="IPR036005">
    <property type="entry name" value="Creatinase/aminopeptidase-like"/>
</dbReference>
<feature type="binding site" evidence="6">
    <location>
        <position position="240"/>
    </location>
    <ligand>
        <name>a divalent metal cation</name>
        <dbReference type="ChEBI" id="CHEBI:60240"/>
        <label>1</label>
    </ligand>
</feature>
<feature type="binding site" evidence="6">
    <location>
        <position position="209"/>
    </location>
    <ligand>
        <name>a divalent metal cation</name>
        <dbReference type="ChEBI" id="CHEBI:60240"/>
        <label>2</label>
        <note>catalytic</note>
    </ligand>
</feature>
<dbReference type="AlphaFoldDB" id="A0A510JCQ3"/>
<feature type="binding site" evidence="6">
    <location>
        <position position="102"/>
    </location>
    <ligand>
        <name>a divalent metal cation</name>
        <dbReference type="ChEBI" id="CHEBI:60240"/>
        <label>1</label>
    </ligand>
</feature>